<reference evidence="1 2" key="1">
    <citation type="journal article" date="2014" name="Antonie Van Leeuwenhoek">
        <title>Hyphomonas beringensis sp. nov. and Hyphomonas chukchiensis sp. nov., isolated from surface seawater of the Bering Sea and Chukchi Sea.</title>
        <authorList>
            <person name="Li C."/>
            <person name="Lai Q."/>
            <person name="Li G."/>
            <person name="Dong C."/>
            <person name="Wang J."/>
            <person name="Liao Y."/>
            <person name="Shao Z."/>
        </authorList>
    </citation>
    <scope>NUCLEOTIDE SEQUENCE [LARGE SCALE GENOMIC DNA]</scope>
    <source>
        <strain evidence="1 2">PS728</strain>
    </source>
</reference>
<keyword evidence="2" id="KW-1185">Reference proteome</keyword>
<evidence type="ECO:0000313" key="2">
    <source>
        <dbReference type="Proteomes" id="UP000027100"/>
    </source>
</evidence>
<evidence type="ECO:0000313" key="1">
    <source>
        <dbReference type="EMBL" id="KCZ97323.1"/>
    </source>
</evidence>
<dbReference type="Proteomes" id="UP000027100">
    <property type="component" value="Unassembled WGS sequence"/>
</dbReference>
<dbReference type="AlphaFoldDB" id="A0A062VD80"/>
<dbReference type="eggNOG" id="ENOG5030585">
    <property type="taxonomic scope" value="Bacteria"/>
</dbReference>
<protein>
    <submittedName>
        <fullName evidence="1">Uncharacterized protein</fullName>
    </submittedName>
</protein>
<gene>
    <name evidence="1" type="ORF">HPO_15408</name>
</gene>
<proteinExistence type="predicted"/>
<dbReference type="EMBL" id="ARYM01000021">
    <property type="protein sequence ID" value="KCZ97323.1"/>
    <property type="molecule type" value="Genomic_DNA"/>
</dbReference>
<name>A0A062VD80_9PROT</name>
<sequence length="336" mass="37731">MFPRPYLALDRLSVDGLTEDDVRESLLPLIRSNHYTVDQERGIVRVEGPDTSYHEIDPFLDQGLSYCRIDRSKQDPAGFHISTPLFDVCLEDSWCGFFLAGRIAHLPPEMPLIIIHLDDHTDMMSTLLLAGEHLTDPFTGEQFFADNPQCWPGAIASGAVGIGSFLTPFFSLARRLHIAHLSDGPGHAGLYNVEPSVIRHPLLESTGFFDINLDPNDDRFVSLRTYSKSDDPVRLIEGASADRSTYVVVHIDLDYFINDFNGNPAPDSYQPSPELQTAALDKMDAFFDALKGRRVNVDRWMIATSPGFCSGYHWEFLIEALSTRIRSCARPRSGRR</sequence>
<accession>A0A062VD80</accession>
<organism evidence="1 2">
    <name type="scientific">Hyphomonas polymorpha PS728</name>
    <dbReference type="NCBI Taxonomy" id="1280954"/>
    <lineage>
        <taxon>Bacteria</taxon>
        <taxon>Pseudomonadati</taxon>
        <taxon>Pseudomonadota</taxon>
        <taxon>Alphaproteobacteria</taxon>
        <taxon>Hyphomonadales</taxon>
        <taxon>Hyphomonadaceae</taxon>
        <taxon>Hyphomonas</taxon>
    </lineage>
</organism>
<comment type="caution">
    <text evidence="1">The sequence shown here is derived from an EMBL/GenBank/DDBJ whole genome shotgun (WGS) entry which is preliminary data.</text>
</comment>